<dbReference type="PRINTS" id="PR01100">
    <property type="entry name" value="SHIKIMTKNASE"/>
</dbReference>
<dbReference type="InterPro" id="IPR027417">
    <property type="entry name" value="P-loop_NTPase"/>
</dbReference>
<dbReference type="GO" id="GO:0005829">
    <property type="term" value="C:cytosol"/>
    <property type="evidence" value="ECO:0007669"/>
    <property type="project" value="TreeGrafter"/>
</dbReference>
<comment type="subunit">
    <text evidence="7">Monomer.</text>
</comment>
<proteinExistence type="inferred from homology"/>
<comment type="function">
    <text evidence="7">Catalyzes the specific phosphorylation of the 3-hydroxyl group of shikimic acid using ATP as a cosubstrate.</text>
</comment>
<dbReference type="Gene3D" id="3.40.50.300">
    <property type="entry name" value="P-loop containing nucleotide triphosphate hydrolases"/>
    <property type="match status" value="1"/>
</dbReference>
<feature type="binding site" evidence="7">
    <location>
        <position position="52"/>
    </location>
    <ligand>
        <name>substrate</name>
    </ligand>
</feature>
<evidence type="ECO:0000256" key="1">
    <source>
        <dbReference type="ARBA" id="ARBA00022605"/>
    </source>
</evidence>
<dbReference type="InterPro" id="IPR000623">
    <property type="entry name" value="Shikimate_kinase/TSH1"/>
</dbReference>
<dbReference type="HAMAP" id="MF_00109">
    <property type="entry name" value="Shikimate_kinase"/>
    <property type="match status" value="1"/>
</dbReference>
<evidence type="ECO:0000256" key="3">
    <source>
        <dbReference type="ARBA" id="ARBA00022741"/>
    </source>
</evidence>
<dbReference type="CDD" id="cd00464">
    <property type="entry name" value="SK"/>
    <property type="match status" value="1"/>
</dbReference>
<dbReference type="GO" id="GO:0009423">
    <property type="term" value="P:chorismate biosynthetic process"/>
    <property type="evidence" value="ECO:0007669"/>
    <property type="project" value="UniProtKB-UniRule"/>
</dbReference>
<comment type="similarity">
    <text evidence="7">Belongs to the shikimate kinase family.</text>
</comment>
<keyword evidence="5 7" id="KW-0067">ATP-binding</keyword>
<evidence type="ECO:0000256" key="6">
    <source>
        <dbReference type="ARBA" id="ARBA00023141"/>
    </source>
</evidence>
<protein>
    <recommendedName>
        <fullName evidence="7">Shikimate kinase</fullName>
        <shortName evidence="7">SK</shortName>
        <ecNumber evidence="7">2.7.1.71</ecNumber>
    </recommendedName>
</protein>
<feature type="binding site" evidence="7">
    <location>
        <position position="14"/>
    </location>
    <ligand>
        <name>Mg(2+)</name>
        <dbReference type="ChEBI" id="CHEBI:18420"/>
    </ligand>
</feature>
<evidence type="ECO:0000256" key="2">
    <source>
        <dbReference type="ARBA" id="ARBA00022679"/>
    </source>
</evidence>
<dbReference type="PANTHER" id="PTHR21087:SF16">
    <property type="entry name" value="SHIKIMATE KINASE 1, CHLOROPLASTIC"/>
    <property type="match status" value="1"/>
</dbReference>
<keyword evidence="3 7" id="KW-0547">Nucleotide-binding</keyword>
<comment type="catalytic activity">
    <reaction evidence="7">
        <text>shikimate + ATP = 3-phosphoshikimate + ADP + H(+)</text>
        <dbReference type="Rhea" id="RHEA:13121"/>
        <dbReference type="ChEBI" id="CHEBI:15378"/>
        <dbReference type="ChEBI" id="CHEBI:30616"/>
        <dbReference type="ChEBI" id="CHEBI:36208"/>
        <dbReference type="ChEBI" id="CHEBI:145989"/>
        <dbReference type="ChEBI" id="CHEBI:456216"/>
        <dbReference type="EC" id="2.7.1.71"/>
    </reaction>
</comment>
<comment type="subcellular location">
    <subcellularLocation>
        <location evidence="7">Cytoplasm</location>
    </subcellularLocation>
</comment>
<dbReference type="EC" id="2.7.1.71" evidence="7"/>
<dbReference type="Proteomes" id="UP000325300">
    <property type="component" value="Unassembled WGS sequence"/>
</dbReference>
<dbReference type="Pfam" id="PF01202">
    <property type="entry name" value="SKI"/>
    <property type="match status" value="1"/>
</dbReference>
<keyword evidence="4 7" id="KW-0418">Kinase</keyword>
<sequence length="164" mass="18866">MTKVLLGFMGVGKTTVSKHLSMHCKDMDAIIEAKIGMSIAAFFEQHGEIAFRTIESQVLKDLLFANDNNSVIVTGGGVVVLQENRQLLRKNHQHNILLVASFETLYQRLKHDKKSQRPLFLKYSKEAFYEFYQQRMVFYEGLSDLVIRVDHRTPEEVANIIEGY</sequence>
<gene>
    <name evidence="7" type="primary">aroK</name>
    <name evidence="8" type="ORF">E0F67_08230</name>
</gene>
<comment type="cofactor">
    <cofactor evidence="7">
        <name>Mg(2+)</name>
        <dbReference type="ChEBI" id="CHEBI:18420"/>
    </cofactor>
    <text evidence="7">Binds 1 Mg(2+) ion per subunit.</text>
</comment>
<evidence type="ECO:0000313" key="9">
    <source>
        <dbReference type="Proteomes" id="UP000325300"/>
    </source>
</evidence>
<dbReference type="GO" id="GO:0005524">
    <property type="term" value="F:ATP binding"/>
    <property type="evidence" value="ECO:0007669"/>
    <property type="project" value="UniProtKB-UniRule"/>
</dbReference>
<keyword evidence="6 7" id="KW-0057">Aromatic amino acid biosynthesis</keyword>
<keyword evidence="2 7" id="KW-0808">Transferase</keyword>
<dbReference type="InterPro" id="IPR031322">
    <property type="entry name" value="Shikimate/glucono_kinase"/>
</dbReference>
<dbReference type="GO" id="GO:0000287">
    <property type="term" value="F:magnesium ion binding"/>
    <property type="evidence" value="ECO:0007669"/>
    <property type="project" value="UniProtKB-UniRule"/>
</dbReference>
<comment type="pathway">
    <text evidence="7">Metabolic intermediate biosynthesis; chorismate biosynthesis; chorismate from D-erythrose 4-phosphate and phosphoenolpyruvate: step 5/7.</text>
</comment>
<dbReference type="EMBL" id="SJLI01000008">
    <property type="protein sequence ID" value="TYK94347.1"/>
    <property type="molecule type" value="Genomic_DNA"/>
</dbReference>
<keyword evidence="1 7" id="KW-0028">Amino-acid biosynthesis</keyword>
<dbReference type="UniPathway" id="UPA00053">
    <property type="reaction ID" value="UER00088"/>
</dbReference>
<evidence type="ECO:0000256" key="7">
    <source>
        <dbReference type="HAMAP-Rule" id="MF_00109"/>
    </source>
</evidence>
<feature type="binding site" evidence="7">
    <location>
        <position position="135"/>
    </location>
    <ligand>
        <name>substrate</name>
    </ligand>
</feature>
<feature type="binding site" evidence="7">
    <location>
        <position position="28"/>
    </location>
    <ligand>
        <name>substrate</name>
    </ligand>
</feature>
<comment type="caution">
    <text evidence="8">The sequence shown here is derived from an EMBL/GenBank/DDBJ whole genome shotgun (WGS) entry which is preliminary data.</text>
</comment>
<accession>A0A5S4TDE3</accession>
<evidence type="ECO:0000313" key="8">
    <source>
        <dbReference type="EMBL" id="TYK94347.1"/>
    </source>
</evidence>
<dbReference type="RefSeq" id="WP_148845158.1">
    <property type="nucleotide sequence ID" value="NZ_SJLI01000008.1"/>
</dbReference>
<feature type="binding site" evidence="7">
    <location>
        <position position="76"/>
    </location>
    <ligand>
        <name>substrate</name>
    </ligand>
</feature>
<feature type="binding site" evidence="7">
    <location>
        <position position="117"/>
    </location>
    <ligand>
        <name>ATP</name>
        <dbReference type="ChEBI" id="CHEBI:30616"/>
    </ligand>
</feature>
<keyword evidence="7" id="KW-0963">Cytoplasm</keyword>
<dbReference type="PANTHER" id="PTHR21087">
    <property type="entry name" value="SHIKIMATE KINASE"/>
    <property type="match status" value="1"/>
</dbReference>
<dbReference type="AlphaFoldDB" id="A0A5S4TDE3"/>
<feature type="binding site" evidence="7">
    <location>
        <begin position="10"/>
        <end position="15"/>
    </location>
    <ligand>
        <name>ATP</name>
        <dbReference type="ChEBI" id="CHEBI:30616"/>
    </ligand>
</feature>
<dbReference type="GO" id="GO:0009073">
    <property type="term" value="P:aromatic amino acid family biosynthetic process"/>
    <property type="evidence" value="ECO:0007669"/>
    <property type="project" value="UniProtKB-KW"/>
</dbReference>
<evidence type="ECO:0000256" key="5">
    <source>
        <dbReference type="ARBA" id="ARBA00022840"/>
    </source>
</evidence>
<dbReference type="GO" id="GO:0008652">
    <property type="term" value="P:amino acid biosynthetic process"/>
    <property type="evidence" value="ECO:0007669"/>
    <property type="project" value="UniProtKB-KW"/>
</dbReference>
<keyword evidence="7" id="KW-0460">Magnesium</keyword>
<dbReference type="GO" id="GO:0004765">
    <property type="term" value="F:shikimate kinase activity"/>
    <property type="evidence" value="ECO:0007669"/>
    <property type="project" value="UniProtKB-UniRule"/>
</dbReference>
<reference evidence="8 9" key="1">
    <citation type="submission" date="2019-02" db="EMBL/GenBank/DDBJ databases">
        <title>Novel genomic isolates of S. pyogenes and S. dysgalactiae subsp. equisimilis associated to necrotising fasciitis (NSTI).</title>
        <authorList>
            <person name="Barrantes I."/>
        </authorList>
    </citation>
    <scope>NUCLEOTIDE SEQUENCE [LARGE SCALE GENOMIC DNA]</scope>
    <source>
        <strain evidence="8 9">SPY5003</strain>
    </source>
</reference>
<dbReference type="SUPFAM" id="SSF52540">
    <property type="entry name" value="P-loop containing nucleoside triphosphate hydrolases"/>
    <property type="match status" value="1"/>
</dbReference>
<name>A0A5S4TDE3_STRPY</name>
<keyword evidence="7" id="KW-0479">Metal-binding</keyword>
<organism evidence="8 9">
    <name type="scientific">Streptococcus pyogenes</name>
    <dbReference type="NCBI Taxonomy" id="1314"/>
    <lineage>
        <taxon>Bacteria</taxon>
        <taxon>Bacillati</taxon>
        <taxon>Bacillota</taxon>
        <taxon>Bacilli</taxon>
        <taxon>Lactobacillales</taxon>
        <taxon>Streptococcaceae</taxon>
        <taxon>Streptococcus</taxon>
    </lineage>
</organism>
<evidence type="ECO:0000256" key="4">
    <source>
        <dbReference type="ARBA" id="ARBA00022777"/>
    </source>
</evidence>
<feature type="binding site" evidence="7">
    <location>
        <position position="152"/>
    </location>
    <ligand>
        <name>ATP</name>
        <dbReference type="ChEBI" id="CHEBI:30616"/>
    </ligand>
</feature>